<proteinExistence type="predicted"/>
<evidence type="ECO:0000313" key="3">
    <source>
        <dbReference type="Proteomes" id="UP000830055"/>
    </source>
</evidence>
<evidence type="ECO:0008006" key="4">
    <source>
        <dbReference type="Google" id="ProtNLM"/>
    </source>
</evidence>
<feature type="compositionally biased region" description="Basic and acidic residues" evidence="1">
    <location>
        <begin position="835"/>
        <end position="852"/>
    </location>
</feature>
<gene>
    <name evidence="2" type="ORF">DPPLL_04430</name>
</gene>
<accession>A0ABM7W575</accession>
<organism evidence="2 3">
    <name type="scientific">Desulfofustis limnaeus</name>
    <dbReference type="NCBI Taxonomy" id="2740163"/>
    <lineage>
        <taxon>Bacteria</taxon>
        <taxon>Pseudomonadati</taxon>
        <taxon>Thermodesulfobacteriota</taxon>
        <taxon>Desulfobulbia</taxon>
        <taxon>Desulfobulbales</taxon>
        <taxon>Desulfocapsaceae</taxon>
        <taxon>Desulfofustis</taxon>
    </lineage>
</organism>
<sequence length="864" mass="96114">MSEQTLFPRDPVQTDKTDETYSISNTEFLGALFRQKAPHHCPIVVSFSGNPGQVKNSSWQGVPWDDRNGEPPRLQGDKNNYFSLAVFRPDEAGKYRRRKTNFVALYAIMLDDLGGKVPMERMTLSPSWLLETSPGNYQAGFILAEPLGDGLLADKLVQAVVTAGLCDPGASGPRTRLARLPGGHNGKHNPPFSCQTRIWEPERRYSPEEIALGLQLDLTGGKRSSREGLSMVSETLVDGDTIWIPRPEDNIVVRALRNRGLYKVPLGEGKHDITCPWVDEHTGHIDCGTAYFEPDDLWPVGGFKCFHGHCQQRSIRDLLTYLGIESSAARMKATIRILGGEIHRIADVAERELSQTMHYFQRGNLITTVVTDPGSRETSIQNITLTALVRALSGVATWERYDKRIKEWQRIDPPERHARLLFDSTRYSHLPVLQGLARQPYLRADGTLMTVAGYDATSMMFGVFDARHFHIPETPTRENAEQALLLLKTLLAEFPFAEETDLAGALAAILTATIRASLAHAPMFHVRAHMVGSGKSYLCELVTAFATPQQGTPTTFPADDEECRKLLLARLMQAPAVIEFDNLTTDLLAHKSLCTALTSEYMSGRILGVSKTATVNTRVLFLSSGNNVGPVQDMVRRCITIRLDPSCETPAARNFSRPDLVREVLRERGRYVAAAMTIVRAYIVAGRPKCESKALAGYGDWSDLCRQPLLWLGCADPVASLFTAIAEDPHSETLGRLLRAWQEVFGKRAAMVREAKKKVEEFPEQYIELCEAMNDIAGERGEVNSRKMGWWLTRNAGRIVDGCRFVRAPGKRSAEVWQVESVLPVLSVSPPAPKETVKEDISPPKSSKEQTPARRQRSLFEVPA</sequence>
<dbReference type="Gene3D" id="3.30.70.1790">
    <property type="entry name" value="RepB DNA-primase, N-terminal domain"/>
    <property type="match status" value="1"/>
</dbReference>
<dbReference type="Proteomes" id="UP000830055">
    <property type="component" value="Chromosome"/>
</dbReference>
<dbReference type="RefSeq" id="WP_284153177.1">
    <property type="nucleotide sequence ID" value="NZ_AP025516.1"/>
</dbReference>
<reference evidence="2 3" key="1">
    <citation type="submission" date="2022-01" db="EMBL/GenBank/DDBJ databases">
        <title>Desulfofustis limnae sp. nov., a novel mesophilic sulfate-reducing bacterium isolated from marsh soil.</title>
        <authorList>
            <person name="Watanabe M."/>
            <person name="Takahashi A."/>
            <person name="Kojima H."/>
            <person name="Fukui M."/>
        </authorList>
    </citation>
    <scope>NUCLEOTIDE SEQUENCE [LARGE SCALE GENOMIC DNA]</scope>
    <source>
        <strain evidence="2 3">PPLL</strain>
    </source>
</reference>
<protein>
    <recommendedName>
        <fullName evidence="4">RepB-like DNA primase domain-containing protein</fullName>
    </recommendedName>
</protein>
<name>A0ABM7W575_9BACT</name>
<keyword evidence="3" id="KW-1185">Reference proteome</keyword>
<feature type="region of interest" description="Disordered" evidence="1">
    <location>
        <begin position="828"/>
        <end position="864"/>
    </location>
</feature>
<dbReference type="EMBL" id="AP025516">
    <property type="protein sequence ID" value="BDD86078.1"/>
    <property type="molecule type" value="Genomic_DNA"/>
</dbReference>
<evidence type="ECO:0000256" key="1">
    <source>
        <dbReference type="SAM" id="MobiDB-lite"/>
    </source>
</evidence>
<evidence type="ECO:0000313" key="2">
    <source>
        <dbReference type="EMBL" id="BDD86078.1"/>
    </source>
</evidence>